<dbReference type="InterPro" id="IPR036291">
    <property type="entry name" value="NAD(P)-bd_dom_sf"/>
</dbReference>
<name>A0A5C5ZIS5_9BACT</name>
<proteinExistence type="inferred from homology"/>
<dbReference type="OrthoDB" id="9803333at2"/>
<dbReference type="PRINTS" id="PR00080">
    <property type="entry name" value="SDRFAMILY"/>
</dbReference>
<dbReference type="PANTHER" id="PTHR42760:SF133">
    <property type="entry name" value="3-OXOACYL-[ACYL-CARRIER-PROTEIN] REDUCTASE"/>
    <property type="match status" value="1"/>
</dbReference>
<evidence type="ECO:0000256" key="1">
    <source>
        <dbReference type="ARBA" id="ARBA00006484"/>
    </source>
</evidence>
<keyword evidence="5" id="KW-1185">Reference proteome</keyword>
<dbReference type="EC" id="1.-.-.-" evidence="4"/>
<comment type="caution">
    <text evidence="4">The sequence shown here is derived from an EMBL/GenBank/DDBJ whole genome shotgun (WGS) entry which is preliminary data.</text>
</comment>
<dbReference type="PANTHER" id="PTHR42760">
    <property type="entry name" value="SHORT-CHAIN DEHYDROGENASES/REDUCTASES FAMILY MEMBER"/>
    <property type="match status" value="1"/>
</dbReference>
<dbReference type="PRINTS" id="PR00081">
    <property type="entry name" value="GDHRDH"/>
</dbReference>
<evidence type="ECO:0000256" key="3">
    <source>
        <dbReference type="RuleBase" id="RU000363"/>
    </source>
</evidence>
<dbReference type="RefSeq" id="WP_146400902.1">
    <property type="nucleotide sequence ID" value="NZ_SJPQ01000003.1"/>
</dbReference>
<keyword evidence="2 4" id="KW-0560">Oxidoreductase</keyword>
<dbReference type="CDD" id="cd05233">
    <property type="entry name" value="SDR_c"/>
    <property type="match status" value="1"/>
</dbReference>
<dbReference type="Gene3D" id="3.40.50.720">
    <property type="entry name" value="NAD(P)-binding Rossmann-like Domain"/>
    <property type="match status" value="1"/>
</dbReference>
<evidence type="ECO:0000313" key="4">
    <source>
        <dbReference type="EMBL" id="TWT87088.1"/>
    </source>
</evidence>
<sequence length="284" mass="29576">MPHSADHLATAHSGPVALVTGAGSGIGRAFCLRLADRGYGVVAIDRDPVTADETAALVRQAGAVAHSYGMDVSDASAWDALPAWLAETTGGRLDLLVCNAGVLLGGELDRCEAADALRVVATNLGGALLGCRTLIPLLKQPVGSPPTARGVINIASIFAAISPPGFAAYNASKAGVVALSETLRGELAPHGLRVTVAAPGVTPTGLFAHAAFATPRLAELADRYLASAQLTADDVAEGALRAFDRNRLYAPLGAKATRLWRLKRWLPQRTIDLIARRSRRELDP</sequence>
<dbReference type="InterPro" id="IPR020904">
    <property type="entry name" value="Sc_DH/Rdtase_CS"/>
</dbReference>
<dbReference type="GO" id="GO:0016616">
    <property type="term" value="F:oxidoreductase activity, acting on the CH-OH group of donors, NAD or NADP as acceptor"/>
    <property type="evidence" value="ECO:0007669"/>
    <property type="project" value="TreeGrafter"/>
</dbReference>
<dbReference type="Proteomes" id="UP000315440">
    <property type="component" value="Unassembled WGS sequence"/>
</dbReference>
<gene>
    <name evidence="4" type="primary">sadH_2</name>
    <name evidence="4" type="ORF">Mal64_26220</name>
</gene>
<dbReference type="EMBL" id="SJPQ01000003">
    <property type="protein sequence ID" value="TWT87088.1"/>
    <property type="molecule type" value="Genomic_DNA"/>
</dbReference>
<evidence type="ECO:0000313" key="5">
    <source>
        <dbReference type="Proteomes" id="UP000315440"/>
    </source>
</evidence>
<protein>
    <submittedName>
        <fullName evidence="4">Putative oxidoreductase SadH</fullName>
        <ecNumber evidence="4">1.-.-.-</ecNumber>
    </submittedName>
</protein>
<dbReference type="InterPro" id="IPR002347">
    <property type="entry name" value="SDR_fam"/>
</dbReference>
<accession>A0A5C5ZIS5</accession>
<dbReference type="SUPFAM" id="SSF51735">
    <property type="entry name" value="NAD(P)-binding Rossmann-fold domains"/>
    <property type="match status" value="1"/>
</dbReference>
<comment type="similarity">
    <text evidence="1 3">Belongs to the short-chain dehydrogenases/reductases (SDR) family.</text>
</comment>
<evidence type="ECO:0000256" key="2">
    <source>
        <dbReference type="ARBA" id="ARBA00023002"/>
    </source>
</evidence>
<dbReference type="AlphaFoldDB" id="A0A5C5ZIS5"/>
<reference evidence="4 5" key="1">
    <citation type="submission" date="2019-02" db="EMBL/GenBank/DDBJ databases">
        <title>Deep-cultivation of Planctomycetes and their phenomic and genomic characterization uncovers novel biology.</title>
        <authorList>
            <person name="Wiegand S."/>
            <person name="Jogler M."/>
            <person name="Boedeker C."/>
            <person name="Pinto D."/>
            <person name="Vollmers J."/>
            <person name="Rivas-Marin E."/>
            <person name="Kohn T."/>
            <person name="Peeters S.H."/>
            <person name="Heuer A."/>
            <person name="Rast P."/>
            <person name="Oberbeckmann S."/>
            <person name="Bunk B."/>
            <person name="Jeske O."/>
            <person name="Meyerdierks A."/>
            <person name="Storesund J.E."/>
            <person name="Kallscheuer N."/>
            <person name="Luecker S."/>
            <person name="Lage O.M."/>
            <person name="Pohl T."/>
            <person name="Merkel B.J."/>
            <person name="Hornburger P."/>
            <person name="Mueller R.-W."/>
            <person name="Bruemmer F."/>
            <person name="Labrenz M."/>
            <person name="Spormann A.M."/>
            <person name="Op Den Camp H."/>
            <person name="Overmann J."/>
            <person name="Amann R."/>
            <person name="Jetten M.S.M."/>
            <person name="Mascher T."/>
            <person name="Medema M.H."/>
            <person name="Devos D.P."/>
            <person name="Kaster A.-K."/>
            <person name="Ovreas L."/>
            <person name="Rohde M."/>
            <person name="Galperin M.Y."/>
            <person name="Jogler C."/>
        </authorList>
    </citation>
    <scope>NUCLEOTIDE SEQUENCE [LARGE SCALE GENOMIC DNA]</scope>
    <source>
        <strain evidence="4 5">Mal64</strain>
    </source>
</reference>
<dbReference type="Pfam" id="PF00106">
    <property type="entry name" value="adh_short"/>
    <property type="match status" value="1"/>
</dbReference>
<organism evidence="4 5">
    <name type="scientific">Pseudobythopirellula maris</name>
    <dbReference type="NCBI Taxonomy" id="2527991"/>
    <lineage>
        <taxon>Bacteria</taxon>
        <taxon>Pseudomonadati</taxon>
        <taxon>Planctomycetota</taxon>
        <taxon>Planctomycetia</taxon>
        <taxon>Pirellulales</taxon>
        <taxon>Lacipirellulaceae</taxon>
        <taxon>Pseudobythopirellula</taxon>
    </lineage>
</organism>
<dbReference type="PROSITE" id="PS00061">
    <property type="entry name" value="ADH_SHORT"/>
    <property type="match status" value="1"/>
</dbReference>